<comment type="caution">
    <text evidence="1">The sequence shown here is derived from an EMBL/GenBank/DDBJ whole genome shotgun (WGS) entry which is preliminary data.</text>
</comment>
<gene>
    <name evidence="1" type="ORF">CPA56_04575</name>
</gene>
<organism evidence="1 2">
    <name type="scientific">Bombella mellum</name>
    <dbReference type="NCBI Taxonomy" id="2039288"/>
    <lineage>
        <taxon>Bacteria</taxon>
        <taxon>Pseudomonadati</taxon>
        <taxon>Pseudomonadota</taxon>
        <taxon>Alphaproteobacteria</taxon>
        <taxon>Acetobacterales</taxon>
        <taxon>Acetobacteraceae</taxon>
        <taxon>Bombella</taxon>
    </lineage>
</organism>
<name>A0ABR5ZSG7_9PROT</name>
<evidence type="ECO:0000313" key="1">
    <source>
        <dbReference type="EMBL" id="MBA5727263.1"/>
    </source>
</evidence>
<dbReference type="Proteomes" id="UP000765338">
    <property type="component" value="Unassembled WGS sequence"/>
</dbReference>
<sequence>MDRFGKVLIFDGERLSFRLLRSILGDEAVYFSPRTGNLFHKGRECYLDEAGGRFIIGDLPNDDIVFETASSFLHIYSYGILFAADAEGTIRLTHQKILEARFFLVPENTFTLLAHFFQNGLTYAGETEKREVKVHDFVIDDGENRFSLEANIKVSLHDERIVLLTEEVFLIEIEKYRPLVYFCAFGGEGYLETLFTSIRSYMMFSKANLNFLIFTNIYDVDLPPDLKYAPVRIIRMPSVAMNSRYYKRYSPEIAEYFREYSPIVYSDADIICNNDITDMLRTVHASNRFFIACECGRRTKDFVLRSGWFIGSFLLRDKSLSEDDVRPVNSGFFAFRSFQEFSFISQAMQMIAHNIIKLEGFNNNVLDQSSLNYLLIKFCEYDCFYLNDIVITWPDSDFSKIARAGIVHFCGHGNLIGNFETKEEGVKAYFDYVQSVVKAEQQQAIPAEAEKEEEVQ</sequence>
<dbReference type="EMBL" id="PDLY01000002">
    <property type="protein sequence ID" value="MBA5727263.1"/>
    <property type="molecule type" value="Genomic_DNA"/>
</dbReference>
<dbReference type="InterPro" id="IPR002495">
    <property type="entry name" value="Glyco_trans_8"/>
</dbReference>
<evidence type="ECO:0000313" key="2">
    <source>
        <dbReference type="Proteomes" id="UP000765338"/>
    </source>
</evidence>
<protein>
    <submittedName>
        <fullName evidence="1">Uncharacterized protein</fullName>
    </submittedName>
</protein>
<dbReference type="Pfam" id="PF01501">
    <property type="entry name" value="Glyco_transf_8"/>
    <property type="match status" value="1"/>
</dbReference>
<dbReference type="SUPFAM" id="SSF53448">
    <property type="entry name" value="Nucleotide-diphospho-sugar transferases"/>
    <property type="match status" value="1"/>
</dbReference>
<keyword evidence="2" id="KW-1185">Reference proteome</keyword>
<proteinExistence type="predicted"/>
<dbReference type="Gene3D" id="3.90.550.10">
    <property type="entry name" value="Spore Coat Polysaccharide Biosynthesis Protein SpsA, Chain A"/>
    <property type="match status" value="1"/>
</dbReference>
<accession>A0ABR5ZSG7</accession>
<dbReference type="InterPro" id="IPR029044">
    <property type="entry name" value="Nucleotide-diphossugar_trans"/>
</dbReference>
<reference evidence="1 2" key="1">
    <citation type="submission" date="2017-10" db="EMBL/GenBank/DDBJ databases">
        <authorList>
            <person name="Jakob F."/>
        </authorList>
    </citation>
    <scope>NUCLEOTIDE SEQUENCE [LARGE SCALE GENOMIC DNA]</scope>
    <source>
        <strain evidence="1 2">TMW 2.1889</strain>
    </source>
</reference>